<dbReference type="SUPFAM" id="SSF56349">
    <property type="entry name" value="DNA breaking-rejoining enzymes"/>
    <property type="match status" value="1"/>
</dbReference>
<feature type="region of interest" description="Disordered" evidence="2">
    <location>
        <begin position="87"/>
        <end position="108"/>
    </location>
</feature>
<dbReference type="InterPro" id="IPR011010">
    <property type="entry name" value="DNA_brk_join_enz"/>
</dbReference>
<comment type="caution">
    <text evidence="3">The sequence shown here is derived from an EMBL/GenBank/DDBJ whole genome shotgun (WGS) entry which is preliminary data.</text>
</comment>
<protein>
    <recommendedName>
        <fullName evidence="5">Tyr recombinase domain-containing protein</fullName>
    </recommendedName>
</protein>
<feature type="compositionally biased region" description="Basic and acidic residues" evidence="2">
    <location>
        <begin position="98"/>
        <end position="108"/>
    </location>
</feature>
<evidence type="ECO:0008006" key="5">
    <source>
        <dbReference type="Google" id="ProtNLM"/>
    </source>
</evidence>
<dbReference type="STRING" id="1920490.GCA_001895925_04598"/>
<dbReference type="GO" id="GO:0003677">
    <property type="term" value="F:DNA binding"/>
    <property type="evidence" value="ECO:0007669"/>
    <property type="project" value="InterPro"/>
</dbReference>
<sequence>MRLPNIQLDRTNDRVGHSATAYFSDFGLPFHLYDLRHRWAIRTLEYGLDIGLAAKQMGHSREVHERIYHRWINATIHQRAYELILSRDDRPRPPVRQETAKKEEGQDR</sequence>
<proteinExistence type="predicted"/>
<dbReference type="GO" id="GO:0015074">
    <property type="term" value="P:DNA integration"/>
    <property type="evidence" value="ECO:0007669"/>
    <property type="project" value="InterPro"/>
</dbReference>
<evidence type="ECO:0000313" key="4">
    <source>
        <dbReference type="Proteomes" id="UP000238634"/>
    </source>
</evidence>
<dbReference type="OrthoDB" id="421803at2"/>
<dbReference type="InterPro" id="IPR013762">
    <property type="entry name" value="Integrase-like_cat_sf"/>
</dbReference>
<evidence type="ECO:0000313" key="3">
    <source>
        <dbReference type="EMBL" id="PSB16058.1"/>
    </source>
</evidence>
<gene>
    <name evidence="3" type="ORF">C7B65_22805</name>
</gene>
<dbReference type="EMBL" id="PVWG01000048">
    <property type="protein sequence ID" value="PSB16058.1"/>
    <property type="molecule type" value="Genomic_DNA"/>
</dbReference>
<reference evidence="3 4" key="2">
    <citation type="submission" date="2018-03" db="EMBL/GenBank/DDBJ databases">
        <title>The ancient ancestry and fast evolution of plastids.</title>
        <authorList>
            <person name="Moore K.R."/>
            <person name="Magnabosco C."/>
            <person name="Momper L."/>
            <person name="Gold D.A."/>
            <person name="Bosak T."/>
            <person name="Fournier G.P."/>
        </authorList>
    </citation>
    <scope>NUCLEOTIDE SEQUENCE [LARGE SCALE GENOMIC DNA]</scope>
    <source>
        <strain evidence="3 4">ULC007</strain>
    </source>
</reference>
<organism evidence="3 4">
    <name type="scientific">Phormidesmis priestleyi ULC007</name>
    <dbReference type="NCBI Taxonomy" id="1920490"/>
    <lineage>
        <taxon>Bacteria</taxon>
        <taxon>Bacillati</taxon>
        <taxon>Cyanobacteriota</taxon>
        <taxon>Cyanophyceae</taxon>
        <taxon>Leptolyngbyales</taxon>
        <taxon>Leptolyngbyaceae</taxon>
        <taxon>Phormidesmis</taxon>
    </lineage>
</organism>
<dbReference type="RefSeq" id="WP_073071498.1">
    <property type="nucleotide sequence ID" value="NZ_MPPI01000011.1"/>
</dbReference>
<keyword evidence="1" id="KW-0233">DNA recombination</keyword>
<dbReference type="Gene3D" id="1.10.443.10">
    <property type="entry name" value="Intergrase catalytic core"/>
    <property type="match status" value="1"/>
</dbReference>
<dbReference type="AlphaFoldDB" id="A0A2T1D6E0"/>
<dbReference type="GO" id="GO:0006310">
    <property type="term" value="P:DNA recombination"/>
    <property type="evidence" value="ECO:0007669"/>
    <property type="project" value="UniProtKB-KW"/>
</dbReference>
<evidence type="ECO:0000256" key="1">
    <source>
        <dbReference type="ARBA" id="ARBA00023172"/>
    </source>
</evidence>
<name>A0A2T1D6E0_9CYAN</name>
<accession>A0A2T1D6E0</accession>
<dbReference type="Proteomes" id="UP000238634">
    <property type="component" value="Unassembled WGS sequence"/>
</dbReference>
<reference evidence="3 4" key="1">
    <citation type="submission" date="2018-02" db="EMBL/GenBank/DDBJ databases">
        <authorList>
            <person name="Cohen D.B."/>
            <person name="Kent A.D."/>
        </authorList>
    </citation>
    <scope>NUCLEOTIDE SEQUENCE [LARGE SCALE GENOMIC DNA]</scope>
    <source>
        <strain evidence="3 4">ULC007</strain>
    </source>
</reference>
<keyword evidence="4" id="KW-1185">Reference proteome</keyword>
<evidence type="ECO:0000256" key="2">
    <source>
        <dbReference type="SAM" id="MobiDB-lite"/>
    </source>
</evidence>